<evidence type="ECO:0000256" key="1">
    <source>
        <dbReference type="SAM" id="SignalP"/>
    </source>
</evidence>
<gene>
    <name evidence="2" type="ORF">GDH07_12310</name>
</gene>
<evidence type="ECO:0000313" key="3">
    <source>
        <dbReference type="Proteomes" id="UP000486534"/>
    </source>
</evidence>
<evidence type="ECO:0000313" key="2">
    <source>
        <dbReference type="EMBL" id="MQA54098.1"/>
    </source>
</evidence>
<comment type="caution">
    <text evidence="2">The sequence shown here is derived from an EMBL/GenBank/DDBJ whole genome shotgun (WGS) entry which is preliminary data.</text>
</comment>
<name>A0A7X1PLY8_9PSED</name>
<feature type="signal peptide" evidence="1">
    <location>
        <begin position="1"/>
        <end position="28"/>
    </location>
</feature>
<dbReference type="RefSeq" id="WP_343038222.1">
    <property type="nucleotide sequence ID" value="NZ_CP191492.1"/>
</dbReference>
<accession>A0A7X1PLY8</accession>
<protein>
    <recommendedName>
        <fullName evidence="4">Fap</fullName>
    </recommendedName>
</protein>
<organism evidence="2 3">
    <name type="scientific">Pseudomonas piscis</name>
    <dbReference type="NCBI Taxonomy" id="2614538"/>
    <lineage>
        <taxon>Bacteria</taxon>
        <taxon>Pseudomonadati</taxon>
        <taxon>Pseudomonadota</taxon>
        <taxon>Gammaproteobacteria</taxon>
        <taxon>Pseudomonadales</taxon>
        <taxon>Pseudomonadaceae</taxon>
        <taxon>Pseudomonas</taxon>
    </lineage>
</organism>
<reference evidence="2 3" key="1">
    <citation type="submission" date="2019-10" db="EMBL/GenBank/DDBJ databases">
        <title>Pseudomonas dajingensis sp. nov., isolated from the profound head ulcers of farmed Murray cod (Maccullochella peelii peelii).</title>
        <authorList>
            <person name="Liu Y."/>
        </authorList>
    </citation>
    <scope>NUCLEOTIDE SEQUENCE [LARGE SCALE GENOMIC DNA]</scope>
    <source>
        <strain evidence="2 3">MC042</strain>
    </source>
</reference>
<feature type="chain" id="PRO_5031013262" description="Fap" evidence="1">
    <location>
        <begin position="29"/>
        <end position="147"/>
    </location>
</feature>
<dbReference type="Proteomes" id="UP000486534">
    <property type="component" value="Unassembled WGS sequence"/>
</dbReference>
<dbReference type="EMBL" id="WHUV01000002">
    <property type="protein sequence ID" value="MQA54098.1"/>
    <property type="molecule type" value="Genomic_DNA"/>
</dbReference>
<sequence>MGTLHKSFTRLLLIGCAISAVPNLPAMAAGNGEIILERQMYATPIGRARNLDNNPTTVNANPSGVVTGMTNGEISDNDFAGISSGALVRGAVMPSGNGVSGLNIVTNPNGLPGMGAGHGGGSGASISNSINRSMGSAMAPLNNIGGR</sequence>
<keyword evidence="1" id="KW-0732">Signal</keyword>
<evidence type="ECO:0008006" key="4">
    <source>
        <dbReference type="Google" id="ProtNLM"/>
    </source>
</evidence>
<proteinExistence type="predicted"/>
<dbReference type="AlphaFoldDB" id="A0A7X1PLY8"/>